<sequence>MLPICGQEVDQDPVISNHSLMSVSALDNQFPSCPPQHPHAPACLVSNITTALPAPHQNHCPTSELQ</sequence>
<organism evidence="1 2">
    <name type="scientific">Ameca splendens</name>
    <dbReference type="NCBI Taxonomy" id="208324"/>
    <lineage>
        <taxon>Eukaryota</taxon>
        <taxon>Metazoa</taxon>
        <taxon>Chordata</taxon>
        <taxon>Craniata</taxon>
        <taxon>Vertebrata</taxon>
        <taxon>Euteleostomi</taxon>
        <taxon>Actinopterygii</taxon>
        <taxon>Neopterygii</taxon>
        <taxon>Teleostei</taxon>
        <taxon>Neoteleostei</taxon>
        <taxon>Acanthomorphata</taxon>
        <taxon>Ovalentaria</taxon>
        <taxon>Atherinomorphae</taxon>
        <taxon>Cyprinodontiformes</taxon>
        <taxon>Goodeidae</taxon>
        <taxon>Ameca</taxon>
    </lineage>
</organism>
<dbReference type="Proteomes" id="UP001469553">
    <property type="component" value="Unassembled WGS sequence"/>
</dbReference>
<gene>
    <name evidence="1" type="ORF">AMECASPLE_031542</name>
</gene>
<proteinExistence type="predicted"/>
<accession>A0ABV0YI34</accession>
<evidence type="ECO:0000313" key="2">
    <source>
        <dbReference type="Proteomes" id="UP001469553"/>
    </source>
</evidence>
<reference evidence="1 2" key="1">
    <citation type="submission" date="2021-06" db="EMBL/GenBank/DDBJ databases">
        <authorList>
            <person name="Palmer J.M."/>
        </authorList>
    </citation>
    <scope>NUCLEOTIDE SEQUENCE [LARGE SCALE GENOMIC DNA]</scope>
    <source>
        <strain evidence="1 2">AS_MEX2019</strain>
        <tissue evidence="1">Muscle</tissue>
    </source>
</reference>
<name>A0ABV0YI34_9TELE</name>
<comment type="caution">
    <text evidence="1">The sequence shown here is derived from an EMBL/GenBank/DDBJ whole genome shotgun (WGS) entry which is preliminary data.</text>
</comment>
<protein>
    <submittedName>
        <fullName evidence="1">Uncharacterized protein</fullName>
    </submittedName>
</protein>
<dbReference type="EMBL" id="JAHRIP010032153">
    <property type="protein sequence ID" value="MEQ2293267.1"/>
    <property type="molecule type" value="Genomic_DNA"/>
</dbReference>
<keyword evidence="2" id="KW-1185">Reference proteome</keyword>
<evidence type="ECO:0000313" key="1">
    <source>
        <dbReference type="EMBL" id="MEQ2293267.1"/>
    </source>
</evidence>